<comment type="caution">
    <text evidence="1">The sequence shown here is derived from an EMBL/GenBank/DDBJ whole genome shotgun (WGS) entry which is preliminary data.</text>
</comment>
<dbReference type="Proteomes" id="UP000663970">
    <property type="component" value="Unassembled WGS sequence"/>
</dbReference>
<dbReference type="EMBL" id="JAEKJY010000001">
    <property type="protein sequence ID" value="MBN8233747.1"/>
    <property type="molecule type" value="Genomic_DNA"/>
</dbReference>
<protein>
    <submittedName>
        <fullName evidence="1">Uncharacterized protein</fullName>
    </submittedName>
</protein>
<reference evidence="1 2" key="1">
    <citation type="submission" date="2020-12" db="EMBL/GenBank/DDBJ databases">
        <title>Oil enriched cultivation method for isolating marine PHA-producing bacteria.</title>
        <authorList>
            <person name="Zheng W."/>
            <person name="Yu S."/>
            <person name="Huang Y."/>
        </authorList>
    </citation>
    <scope>NUCLEOTIDE SEQUENCE [LARGE SCALE GENOMIC DNA]</scope>
    <source>
        <strain evidence="1 2">SY-2-6</strain>
    </source>
</reference>
<dbReference type="RefSeq" id="WP_206931716.1">
    <property type="nucleotide sequence ID" value="NZ_JAEKJY010000001.1"/>
</dbReference>
<accession>A0ABS3DQX9</accession>
<organism evidence="1 2">
    <name type="scientific">Halobacillus kuroshimensis</name>
    <dbReference type="NCBI Taxonomy" id="302481"/>
    <lineage>
        <taxon>Bacteria</taxon>
        <taxon>Bacillati</taxon>
        <taxon>Bacillota</taxon>
        <taxon>Bacilli</taxon>
        <taxon>Bacillales</taxon>
        <taxon>Bacillaceae</taxon>
        <taxon>Halobacillus</taxon>
    </lineage>
</organism>
<evidence type="ECO:0000313" key="2">
    <source>
        <dbReference type="Proteomes" id="UP000663970"/>
    </source>
</evidence>
<keyword evidence="2" id="KW-1185">Reference proteome</keyword>
<proteinExistence type="predicted"/>
<evidence type="ECO:0000313" key="1">
    <source>
        <dbReference type="EMBL" id="MBN8233747.1"/>
    </source>
</evidence>
<sequence>MGYILPVNHYQYQDYQTRVVNQHQQSFAVDKIFKASLDTKRPGRQQREEDRLVYQKNSPFITTPGFHAAEAENHRQASSTHQNIDGKTYAAVTGKGSYFSETV</sequence>
<name>A0ABS3DQX9_9BACI</name>
<gene>
    <name evidence="1" type="ORF">JF544_00735</name>
</gene>